<proteinExistence type="predicted"/>
<gene>
    <name evidence="2" type="ORF">FB561_0827</name>
</gene>
<evidence type="ECO:0000313" key="2">
    <source>
        <dbReference type="EMBL" id="TWD79762.1"/>
    </source>
</evidence>
<evidence type="ECO:0000256" key="1">
    <source>
        <dbReference type="SAM" id="MobiDB-lite"/>
    </source>
</evidence>
<keyword evidence="3" id="KW-1185">Reference proteome</keyword>
<organism evidence="2 3">
    <name type="scientific">Kribbella amoyensis</name>
    <dbReference type="NCBI Taxonomy" id="996641"/>
    <lineage>
        <taxon>Bacteria</taxon>
        <taxon>Bacillati</taxon>
        <taxon>Actinomycetota</taxon>
        <taxon>Actinomycetes</taxon>
        <taxon>Propionibacteriales</taxon>
        <taxon>Kribbellaceae</taxon>
        <taxon>Kribbella</taxon>
    </lineage>
</organism>
<sequence>MAAPPPGPRASQPGQSPEPPADAASRASLEQLRAARNHLGEVEAILRRALAEDDRLAGQDEKAPEAGA</sequence>
<feature type="region of interest" description="Disordered" evidence="1">
    <location>
        <begin position="1"/>
        <end position="27"/>
    </location>
</feature>
<reference evidence="2 3" key="1">
    <citation type="submission" date="2019-06" db="EMBL/GenBank/DDBJ databases">
        <title>Sequencing the genomes of 1000 actinobacteria strains.</title>
        <authorList>
            <person name="Klenk H.-P."/>
        </authorList>
    </citation>
    <scope>NUCLEOTIDE SEQUENCE [LARGE SCALE GENOMIC DNA]</scope>
    <source>
        <strain evidence="2 3">DSM 24683</strain>
    </source>
</reference>
<dbReference type="AlphaFoldDB" id="A0A561BLS1"/>
<dbReference type="RefSeq" id="WP_145803161.1">
    <property type="nucleotide sequence ID" value="NZ_VIVK01000001.1"/>
</dbReference>
<protein>
    <submittedName>
        <fullName evidence="2">Uncharacterized protein</fullName>
    </submittedName>
</protein>
<evidence type="ECO:0000313" key="3">
    <source>
        <dbReference type="Proteomes" id="UP000318380"/>
    </source>
</evidence>
<accession>A0A561BLS1</accession>
<comment type="caution">
    <text evidence="2">The sequence shown here is derived from an EMBL/GenBank/DDBJ whole genome shotgun (WGS) entry which is preliminary data.</text>
</comment>
<dbReference type="EMBL" id="VIVK01000001">
    <property type="protein sequence ID" value="TWD79762.1"/>
    <property type="molecule type" value="Genomic_DNA"/>
</dbReference>
<dbReference type="Proteomes" id="UP000318380">
    <property type="component" value="Unassembled WGS sequence"/>
</dbReference>
<name>A0A561BLS1_9ACTN</name>